<proteinExistence type="predicted"/>
<reference evidence="3" key="1">
    <citation type="journal article" date="2023" name="Mol. Phylogenet. Evol.">
        <title>Genome-scale phylogeny and comparative genomics of the fungal order Sordariales.</title>
        <authorList>
            <person name="Hensen N."/>
            <person name="Bonometti L."/>
            <person name="Westerberg I."/>
            <person name="Brannstrom I.O."/>
            <person name="Guillou S."/>
            <person name="Cros-Aarteil S."/>
            <person name="Calhoun S."/>
            <person name="Haridas S."/>
            <person name="Kuo A."/>
            <person name="Mondo S."/>
            <person name="Pangilinan J."/>
            <person name="Riley R."/>
            <person name="LaButti K."/>
            <person name="Andreopoulos B."/>
            <person name="Lipzen A."/>
            <person name="Chen C."/>
            <person name="Yan M."/>
            <person name="Daum C."/>
            <person name="Ng V."/>
            <person name="Clum A."/>
            <person name="Steindorff A."/>
            <person name="Ohm R.A."/>
            <person name="Martin F."/>
            <person name="Silar P."/>
            <person name="Natvig D.O."/>
            <person name="Lalanne C."/>
            <person name="Gautier V."/>
            <person name="Ament-Velasquez S.L."/>
            <person name="Kruys A."/>
            <person name="Hutchinson M.I."/>
            <person name="Powell A.J."/>
            <person name="Barry K."/>
            <person name="Miller A.N."/>
            <person name="Grigoriev I.V."/>
            <person name="Debuchy R."/>
            <person name="Gladieux P."/>
            <person name="Hiltunen Thoren M."/>
            <person name="Johannesson H."/>
        </authorList>
    </citation>
    <scope>NUCLEOTIDE SEQUENCE</scope>
    <source>
        <strain evidence="3">CBS 990.96</strain>
    </source>
</reference>
<evidence type="ECO:0000313" key="3">
    <source>
        <dbReference type="EMBL" id="KAK4227133.1"/>
    </source>
</evidence>
<feature type="region of interest" description="Disordered" evidence="1">
    <location>
        <begin position="180"/>
        <end position="330"/>
    </location>
</feature>
<evidence type="ECO:0000256" key="1">
    <source>
        <dbReference type="SAM" id="MobiDB-lite"/>
    </source>
</evidence>
<dbReference type="Proteomes" id="UP001301958">
    <property type="component" value="Unassembled WGS sequence"/>
</dbReference>
<gene>
    <name evidence="3" type="ORF">QBC38DRAFT_199572</name>
</gene>
<keyword evidence="2" id="KW-1133">Transmembrane helix</keyword>
<sequence length="449" mass="47776">MDNTGSVDEVRMPLVAHVAPISRSLHRSDTSYHSDLPEPHEQRDLPEVYIPLILQNKQANLPCPPKSAAPDEESRSKGKATGVHRRSCWRRHWMALVVLGTVLVAGAIGGALAGVLMSRRSDSNAKASADLDVSKLSTTLSPSLETEGPREMSRTTLLSASQSAPLLAVPTQDSEVIETITESSGAQSTRPTVLTSTQAPRTTPKTEPGSSQTSNAVSEGSEVPHGDSAESASKIAGEDVSAAAGDPDSSSSNELSAPSSQPAVMVPNIGSDHNTSTESAEIPSPTPLPPVNILDLKLNPAGSPGATPSPTMPLTEPTPQPTDMVSPTVQPDTASVSAEQQQETINNVTHRPLMIGRRRELGAIDDSMEIAFYPGQECSYTLISKYGVYPCNLPFEMGEQWYTWQGCGGPVWLELAPPNRKFVGPCDYIHNYATVNCGDFDVMGGWICD</sequence>
<organism evidence="3 4">
    <name type="scientific">Podospora fimiseda</name>
    <dbReference type="NCBI Taxonomy" id="252190"/>
    <lineage>
        <taxon>Eukaryota</taxon>
        <taxon>Fungi</taxon>
        <taxon>Dikarya</taxon>
        <taxon>Ascomycota</taxon>
        <taxon>Pezizomycotina</taxon>
        <taxon>Sordariomycetes</taxon>
        <taxon>Sordariomycetidae</taxon>
        <taxon>Sordariales</taxon>
        <taxon>Podosporaceae</taxon>
        <taxon>Podospora</taxon>
    </lineage>
</organism>
<keyword evidence="2" id="KW-0812">Transmembrane</keyword>
<feature type="compositionally biased region" description="Polar residues" evidence="1">
    <location>
        <begin position="321"/>
        <end position="330"/>
    </location>
</feature>
<feature type="compositionally biased region" description="Polar residues" evidence="1">
    <location>
        <begin position="180"/>
        <end position="218"/>
    </location>
</feature>
<keyword evidence="4" id="KW-1185">Reference proteome</keyword>
<feature type="transmembrane region" description="Helical" evidence="2">
    <location>
        <begin position="93"/>
        <end position="117"/>
    </location>
</feature>
<name>A0AAN7GYJ9_9PEZI</name>
<evidence type="ECO:0000313" key="4">
    <source>
        <dbReference type="Proteomes" id="UP001301958"/>
    </source>
</evidence>
<keyword evidence="2" id="KW-0472">Membrane</keyword>
<reference evidence="3" key="2">
    <citation type="submission" date="2023-05" db="EMBL/GenBank/DDBJ databases">
        <authorList>
            <consortium name="Lawrence Berkeley National Laboratory"/>
            <person name="Steindorff A."/>
            <person name="Hensen N."/>
            <person name="Bonometti L."/>
            <person name="Westerberg I."/>
            <person name="Brannstrom I.O."/>
            <person name="Guillou S."/>
            <person name="Cros-Aarteil S."/>
            <person name="Calhoun S."/>
            <person name="Haridas S."/>
            <person name="Kuo A."/>
            <person name="Mondo S."/>
            <person name="Pangilinan J."/>
            <person name="Riley R."/>
            <person name="Labutti K."/>
            <person name="Andreopoulos B."/>
            <person name="Lipzen A."/>
            <person name="Chen C."/>
            <person name="Yanf M."/>
            <person name="Daum C."/>
            <person name="Ng V."/>
            <person name="Clum A."/>
            <person name="Ohm R."/>
            <person name="Martin F."/>
            <person name="Silar P."/>
            <person name="Natvig D."/>
            <person name="Lalanne C."/>
            <person name="Gautier V."/>
            <person name="Ament-Velasquez S.L."/>
            <person name="Kruys A."/>
            <person name="Hutchinson M.I."/>
            <person name="Powell A.J."/>
            <person name="Barry K."/>
            <person name="Miller A.N."/>
            <person name="Grigoriev I.V."/>
            <person name="Debuchy R."/>
            <person name="Gladieux P."/>
            <person name="Thoren M.H."/>
            <person name="Johannesson H."/>
        </authorList>
    </citation>
    <scope>NUCLEOTIDE SEQUENCE</scope>
    <source>
        <strain evidence="3">CBS 990.96</strain>
    </source>
</reference>
<accession>A0AAN7GYJ9</accession>
<protein>
    <submittedName>
        <fullName evidence="3">Uncharacterized protein</fullName>
    </submittedName>
</protein>
<evidence type="ECO:0000256" key="2">
    <source>
        <dbReference type="SAM" id="Phobius"/>
    </source>
</evidence>
<feature type="compositionally biased region" description="Low complexity" evidence="1">
    <location>
        <begin position="239"/>
        <end position="260"/>
    </location>
</feature>
<comment type="caution">
    <text evidence="3">The sequence shown here is derived from an EMBL/GenBank/DDBJ whole genome shotgun (WGS) entry which is preliminary data.</text>
</comment>
<dbReference type="AlphaFoldDB" id="A0AAN7GYJ9"/>
<dbReference type="EMBL" id="MU865335">
    <property type="protein sequence ID" value="KAK4227133.1"/>
    <property type="molecule type" value="Genomic_DNA"/>
</dbReference>
<feature type="region of interest" description="Disordered" evidence="1">
    <location>
        <begin position="60"/>
        <end position="83"/>
    </location>
</feature>